<dbReference type="OrthoDB" id="4868616at2759"/>
<name>A0A179I9M6_CORDF</name>
<dbReference type="AlphaFoldDB" id="A0A179I9M6"/>
<dbReference type="SUPFAM" id="SSF48113">
    <property type="entry name" value="Heme-dependent peroxidases"/>
    <property type="match status" value="1"/>
</dbReference>
<dbReference type="EMBL" id="LUKN01002258">
    <property type="protein sequence ID" value="OAQ99387.1"/>
    <property type="molecule type" value="Genomic_DNA"/>
</dbReference>
<accession>A0A179I9M6</accession>
<dbReference type="Proteomes" id="UP000243081">
    <property type="component" value="Unassembled WGS sequence"/>
</dbReference>
<dbReference type="InterPro" id="IPR010255">
    <property type="entry name" value="Haem_peroxidase_sf"/>
</dbReference>
<evidence type="ECO:0000313" key="1">
    <source>
        <dbReference type="EMBL" id="OAQ99387.1"/>
    </source>
</evidence>
<dbReference type="GO" id="GO:0020037">
    <property type="term" value="F:heme binding"/>
    <property type="evidence" value="ECO:0007669"/>
    <property type="project" value="InterPro"/>
</dbReference>
<dbReference type="Gene3D" id="1.10.520.10">
    <property type="match status" value="1"/>
</dbReference>
<proteinExistence type="predicted"/>
<comment type="caution">
    <text evidence="1">The sequence shown here is derived from an EMBL/GenBank/DDBJ whole genome shotgun (WGS) entry which is preliminary data.</text>
</comment>
<gene>
    <name evidence="1" type="ORF">LLEC1_05173</name>
</gene>
<keyword evidence="2" id="KW-1185">Reference proteome</keyword>
<evidence type="ECO:0008006" key="3">
    <source>
        <dbReference type="Google" id="ProtNLM"/>
    </source>
</evidence>
<dbReference type="GO" id="GO:0006979">
    <property type="term" value="P:response to oxidative stress"/>
    <property type="evidence" value="ECO:0007669"/>
    <property type="project" value="InterPro"/>
</dbReference>
<evidence type="ECO:0000313" key="2">
    <source>
        <dbReference type="Proteomes" id="UP000243081"/>
    </source>
</evidence>
<dbReference type="GO" id="GO:0004601">
    <property type="term" value="F:peroxidase activity"/>
    <property type="evidence" value="ECO:0007669"/>
    <property type="project" value="InterPro"/>
</dbReference>
<protein>
    <recommendedName>
        <fullName evidence="3">Peroxidase</fullName>
    </recommendedName>
</protein>
<organism evidence="1 2">
    <name type="scientific">Cordyceps confragosa</name>
    <name type="common">Lecanicillium lecanii</name>
    <dbReference type="NCBI Taxonomy" id="2714763"/>
    <lineage>
        <taxon>Eukaryota</taxon>
        <taxon>Fungi</taxon>
        <taxon>Dikarya</taxon>
        <taxon>Ascomycota</taxon>
        <taxon>Pezizomycotina</taxon>
        <taxon>Sordariomycetes</taxon>
        <taxon>Hypocreomycetidae</taxon>
        <taxon>Hypocreales</taxon>
        <taxon>Cordycipitaceae</taxon>
        <taxon>Akanthomyces</taxon>
    </lineage>
</organism>
<reference evidence="1 2" key="1">
    <citation type="submission" date="2016-03" db="EMBL/GenBank/DDBJ databases">
        <title>Fine-scale spatial genetic structure of a fungal parasite of coffee scale insects.</title>
        <authorList>
            <person name="Jackson D."/>
            <person name="Zemenick K.A."/>
            <person name="Malloure B."/>
            <person name="Quandt C.A."/>
            <person name="James T.Y."/>
        </authorList>
    </citation>
    <scope>NUCLEOTIDE SEQUENCE [LARGE SCALE GENOMIC DNA]</scope>
    <source>
        <strain evidence="1 2">UM487</strain>
    </source>
</reference>
<sequence>MKLTRQTRPRLKNDGAAFLADLKARTFPPRFSVPSQQAPTVGAVICPPGPRIRSFVGRHDNAAPAARDNFPSASASADKNISAQDLVALLGTHTTSQQFTIYHNRIGTPQDTI</sequence>